<accession>A0A5C1A500</accession>
<dbReference type="KEGG" id="lrs:PX52LOC_00334"/>
<organism evidence="1 2">
    <name type="scientific">Limnoglobus roseus</name>
    <dbReference type="NCBI Taxonomy" id="2598579"/>
    <lineage>
        <taxon>Bacteria</taxon>
        <taxon>Pseudomonadati</taxon>
        <taxon>Planctomycetota</taxon>
        <taxon>Planctomycetia</taxon>
        <taxon>Gemmatales</taxon>
        <taxon>Gemmataceae</taxon>
        <taxon>Limnoglobus</taxon>
    </lineage>
</organism>
<protein>
    <submittedName>
        <fullName evidence="1">Uncharacterized protein</fullName>
    </submittedName>
</protein>
<sequence length="125" mass="13968">MTRRKVRLLLVLTVFVGLPLMMAGCLWFGPSSSGEFRVSPDGKYEAYADNVSNGTILGRRNHYIVIRVVELSSGKELWRVVYDHAPDADVPDYVLRGLKFVVWAEDSSAVTIPVGDSRELKFPVP</sequence>
<keyword evidence="2" id="KW-1185">Reference proteome</keyword>
<proteinExistence type="predicted"/>
<dbReference type="RefSeq" id="WP_149108447.1">
    <property type="nucleotide sequence ID" value="NZ_CP042425.1"/>
</dbReference>
<dbReference type="Proteomes" id="UP000324974">
    <property type="component" value="Chromosome"/>
</dbReference>
<dbReference type="EMBL" id="CP042425">
    <property type="protein sequence ID" value="QEL13477.1"/>
    <property type="molecule type" value="Genomic_DNA"/>
</dbReference>
<dbReference type="PROSITE" id="PS51257">
    <property type="entry name" value="PROKAR_LIPOPROTEIN"/>
    <property type="match status" value="1"/>
</dbReference>
<evidence type="ECO:0000313" key="1">
    <source>
        <dbReference type="EMBL" id="QEL13477.1"/>
    </source>
</evidence>
<dbReference type="AlphaFoldDB" id="A0A5C1A500"/>
<evidence type="ECO:0000313" key="2">
    <source>
        <dbReference type="Proteomes" id="UP000324974"/>
    </source>
</evidence>
<reference evidence="2" key="1">
    <citation type="submission" date="2019-08" db="EMBL/GenBank/DDBJ databases">
        <title>Limnoglobus roseus gen. nov., sp. nov., a novel freshwater planctomycete with a giant genome from the family Gemmataceae.</title>
        <authorList>
            <person name="Kulichevskaya I.S."/>
            <person name="Naumoff D.G."/>
            <person name="Miroshnikov K."/>
            <person name="Ivanova A."/>
            <person name="Philippov D.A."/>
            <person name="Hakobyan A."/>
            <person name="Rijpstra I.C."/>
            <person name="Sinninghe Damste J.S."/>
            <person name="Liesack W."/>
            <person name="Dedysh S.N."/>
        </authorList>
    </citation>
    <scope>NUCLEOTIDE SEQUENCE [LARGE SCALE GENOMIC DNA]</scope>
    <source>
        <strain evidence="2">PX52</strain>
    </source>
</reference>
<gene>
    <name evidence="1" type="ORF">PX52LOC_00334</name>
</gene>
<name>A0A5C1A500_9BACT</name>